<gene>
    <name evidence="1" type="ORF">I4J89_26160</name>
</gene>
<protein>
    <submittedName>
        <fullName evidence="1">Uncharacterized protein</fullName>
    </submittedName>
</protein>
<organism evidence="1 2">
    <name type="scientific">Actinoplanes aureus</name>
    <dbReference type="NCBI Taxonomy" id="2792083"/>
    <lineage>
        <taxon>Bacteria</taxon>
        <taxon>Bacillati</taxon>
        <taxon>Actinomycetota</taxon>
        <taxon>Actinomycetes</taxon>
        <taxon>Micromonosporales</taxon>
        <taxon>Micromonosporaceae</taxon>
        <taxon>Actinoplanes</taxon>
    </lineage>
</organism>
<evidence type="ECO:0000313" key="2">
    <source>
        <dbReference type="Proteomes" id="UP000598146"/>
    </source>
</evidence>
<keyword evidence="2" id="KW-1185">Reference proteome</keyword>
<reference evidence="1" key="1">
    <citation type="submission" date="2020-11" db="EMBL/GenBank/DDBJ databases">
        <title>Isolation and identification of active actinomycetes.</title>
        <authorList>
            <person name="Sun X."/>
        </authorList>
    </citation>
    <scope>NUCLEOTIDE SEQUENCE</scope>
    <source>
        <strain evidence="1">NEAU-A11</strain>
    </source>
</reference>
<dbReference type="RefSeq" id="WP_196416729.1">
    <property type="nucleotide sequence ID" value="NZ_JADQTO010000013.1"/>
</dbReference>
<dbReference type="EMBL" id="JADQTO010000013">
    <property type="protein sequence ID" value="MBG0564939.1"/>
    <property type="molecule type" value="Genomic_DNA"/>
</dbReference>
<comment type="caution">
    <text evidence="1">The sequence shown here is derived from an EMBL/GenBank/DDBJ whole genome shotgun (WGS) entry which is preliminary data.</text>
</comment>
<accession>A0A931C7L6</accession>
<evidence type="ECO:0000313" key="1">
    <source>
        <dbReference type="EMBL" id="MBG0564939.1"/>
    </source>
</evidence>
<sequence length="81" mass="8964">MDDENVDLREDRFSSIEGNVNQSHRTWICYATARLAVQSDLGYRRRLSGNQIFIRTRAAPGDAAPGGEYGLAQRVALHGDG</sequence>
<dbReference type="Proteomes" id="UP000598146">
    <property type="component" value="Unassembled WGS sequence"/>
</dbReference>
<dbReference type="AlphaFoldDB" id="A0A931C7L6"/>
<name>A0A931C7L6_9ACTN</name>
<proteinExistence type="predicted"/>